<name>A0ABD6EFY1_9BILA</name>
<organism evidence="1 2">
    <name type="scientific">Gnathostoma spinigerum</name>
    <dbReference type="NCBI Taxonomy" id="75299"/>
    <lineage>
        <taxon>Eukaryota</taxon>
        <taxon>Metazoa</taxon>
        <taxon>Ecdysozoa</taxon>
        <taxon>Nematoda</taxon>
        <taxon>Chromadorea</taxon>
        <taxon>Rhabditida</taxon>
        <taxon>Spirurina</taxon>
        <taxon>Gnathostomatomorpha</taxon>
        <taxon>Gnathostomatoidea</taxon>
        <taxon>Gnathostomatidae</taxon>
        <taxon>Gnathostoma</taxon>
    </lineage>
</organism>
<dbReference type="EMBL" id="JBGFUD010000916">
    <property type="protein sequence ID" value="MFH4975457.1"/>
    <property type="molecule type" value="Genomic_DNA"/>
</dbReference>
<dbReference type="AlphaFoldDB" id="A0ABD6EFY1"/>
<reference evidence="1 2" key="1">
    <citation type="submission" date="2024-08" db="EMBL/GenBank/DDBJ databases">
        <title>Gnathostoma spinigerum genome.</title>
        <authorList>
            <person name="Gonzalez-Bertolin B."/>
            <person name="Monzon S."/>
            <person name="Zaballos A."/>
            <person name="Jimenez P."/>
            <person name="Dekumyoy P."/>
            <person name="Varona S."/>
            <person name="Cuesta I."/>
            <person name="Sumanam S."/>
            <person name="Adisakwattana P."/>
            <person name="Gasser R.B."/>
            <person name="Hernandez-Gonzalez A."/>
            <person name="Young N.D."/>
            <person name="Perteguer M.J."/>
        </authorList>
    </citation>
    <scope>NUCLEOTIDE SEQUENCE [LARGE SCALE GENOMIC DNA]</scope>
    <source>
        <strain evidence="1">AL3</strain>
        <tissue evidence="1">Liver</tissue>
    </source>
</reference>
<gene>
    <name evidence="1" type="ORF">AB6A40_002166</name>
</gene>
<sequence>MTLVDLRPVVCFGRYLSKSFTAAIRRRRKLISHFSNDFARWHAHGRQATRSCARLLFPWTILRPRGWSRREWFDYSPSHSNDVPVVLHTSSSSPSPHRSIWL</sequence>
<evidence type="ECO:0000313" key="2">
    <source>
        <dbReference type="Proteomes" id="UP001608902"/>
    </source>
</evidence>
<proteinExistence type="predicted"/>
<protein>
    <submittedName>
        <fullName evidence="1">Uncharacterized protein</fullName>
    </submittedName>
</protein>
<comment type="caution">
    <text evidence="1">The sequence shown here is derived from an EMBL/GenBank/DDBJ whole genome shotgun (WGS) entry which is preliminary data.</text>
</comment>
<accession>A0ABD6EFY1</accession>
<keyword evidence="2" id="KW-1185">Reference proteome</keyword>
<dbReference type="Proteomes" id="UP001608902">
    <property type="component" value="Unassembled WGS sequence"/>
</dbReference>
<evidence type="ECO:0000313" key="1">
    <source>
        <dbReference type="EMBL" id="MFH4975457.1"/>
    </source>
</evidence>